<evidence type="ECO:0000256" key="1">
    <source>
        <dbReference type="SAM" id="MobiDB-lite"/>
    </source>
</evidence>
<dbReference type="PANTHER" id="PTHR47219:SF9">
    <property type="entry name" value="GTPASE ACTIVATING PROTEIN AND CENTROSOME-ASSOCIATED, ISOFORM B"/>
    <property type="match status" value="1"/>
</dbReference>
<dbReference type="PANTHER" id="PTHR47219">
    <property type="entry name" value="RAB GTPASE-ACTIVATING PROTEIN 1-LIKE"/>
    <property type="match status" value="1"/>
</dbReference>
<dbReference type="Pfam" id="PF00566">
    <property type="entry name" value="RabGAP-TBC"/>
    <property type="match status" value="1"/>
</dbReference>
<gene>
    <name evidence="3" type="ORF">HAKA00212_LOCUS14613</name>
</gene>
<name>A0A7S3XYI6_HETAK</name>
<dbReference type="InterPro" id="IPR000195">
    <property type="entry name" value="Rab-GAP-TBC_dom"/>
</dbReference>
<proteinExistence type="predicted"/>
<evidence type="ECO:0000259" key="2">
    <source>
        <dbReference type="PROSITE" id="PS50086"/>
    </source>
</evidence>
<dbReference type="GO" id="GO:0031267">
    <property type="term" value="F:small GTPase binding"/>
    <property type="evidence" value="ECO:0007669"/>
    <property type="project" value="TreeGrafter"/>
</dbReference>
<organism evidence="3">
    <name type="scientific">Heterosigma akashiwo</name>
    <name type="common">Chromophytic alga</name>
    <name type="synonym">Heterosigma carterae</name>
    <dbReference type="NCBI Taxonomy" id="2829"/>
    <lineage>
        <taxon>Eukaryota</taxon>
        <taxon>Sar</taxon>
        <taxon>Stramenopiles</taxon>
        <taxon>Ochrophyta</taxon>
        <taxon>Raphidophyceae</taxon>
        <taxon>Chattonellales</taxon>
        <taxon>Chattonellaceae</taxon>
        <taxon>Heterosigma</taxon>
    </lineage>
</organism>
<accession>A0A7S3XYI6</accession>
<feature type="domain" description="Rab-GAP TBC" evidence="2">
    <location>
        <begin position="1"/>
        <end position="106"/>
    </location>
</feature>
<dbReference type="GO" id="GO:0005096">
    <property type="term" value="F:GTPase activator activity"/>
    <property type="evidence" value="ECO:0007669"/>
    <property type="project" value="TreeGrafter"/>
</dbReference>
<dbReference type="InterPro" id="IPR035969">
    <property type="entry name" value="Rab-GAP_TBC_sf"/>
</dbReference>
<dbReference type="SUPFAM" id="SSF47923">
    <property type="entry name" value="Ypt/Rab-GAP domain of gyp1p"/>
    <property type="match status" value="1"/>
</dbReference>
<sequence length="219" mass="23628">MNFVAARLLEACGGEEEPAFWVLVGVAQQFAMGEVWSPGLRRLNFCFFALGRLLRDRAPALHAHFQAEEVAVGMFAARWFVTLFAGGRALGPRAQLRLWDAFLVEKWAVVFQTALALLQHFEARLLTLDFEGILHLLRTPLAHLLLPAATAGGEGGAAGTDGVQEEEEGSHTAKGNGGSHAASTTGGDPSEAVVVAALGRPIDQRQLVELEAEYHLNDF</sequence>
<dbReference type="InterPro" id="IPR050302">
    <property type="entry name" value="Rab_GAP_TBC_domain"/>
</dbReference>
<dbReference type="PROSITE" id="PS50086">
    <property type="entry name" value="TBC_RABGAP"/>
    <property type="match status" value="1"/>
</dbReference>
<reference evidence="3" key="1">
    <citation type="submission" date="2021-01" db="EMBL/GenBank/DDBJ databases">
        <authorList>
            <person name="Corre E."/>
            <person name="Pelletier E."/>
            <person name="Niang G."/>
            <person name="Scheremetjew M."/>
            <person name="Finn R."/>
            <person name="Kale V."/>
            <person name="Holt S."/>
            <person name="Cochrane G."/>
            <person name="Meng A."/>
            <person name="Brown T."/>
            <person name="Cohen L."/>
        </authorList>
    </citation>
    <scope>NUCLEOTIDE SEQUENCE</scope>
    <source>
        <strain evidence="3">CCMP3107</strain>
    </source>
</reference>
<evidence type="ECO:0000313" key="3">
    <source>
        <dbReference type="EMBL" id="CAE0635853.1"/>
    </source>
</evidence>
<protein>
    <recommendedName>
        <fullName evidence="2">Rab-GAP TBC domain-containing protein</fullName>
    </recommendedName>
</protein>
<dbReference type="AlphaFoldDB" id="A0A7S3XYI6"/>
<dbReference type="Gene3D" id="1.10.472.80">
    <property type="entry name" value="Ypt/Rab-GAP domain of gyp1p, domain 3"/>
    <property type="match status" value="1"/>
</dbReference>
<dbReference type="EMBL" id="HBIU01031642">
    <property type="protein sequence ID" value="CAE0635853.1"/>
    <property type="molecule type" value="Transcribed_RNA"/>
</dbReference>
<feature type="region of interest" description="Disordered" evidence="1">
    <location>
        <begin position="155"/>
        <end position="188"/>
    </location>
</feature>